<name>A0A1V2ZX52_9GAMM</name>
<sequence>MPRSMKHPVPRTGLPALMLLVLLALATGPATAEDGDSRYVTLDSLVVNLEDPGAARYLQTNIQLETASQEDADRVRDHMPAVRDRLIHVMGGRGPAEVRRSDGREALRDEAVEELREIMEELTGAPLIDALYFSNFIIQ</sequence>
<comment type="subcellular location">
    <subcellularLocation>
        <location evidence="10">Cell inner membrane</location>
    </subcellularLocation>
    <subcellularLocation>
        <location evidence="2">Cell membrane</location>
        <topology evidence="2">Single-pass membrane protein</topology>
    </subcellularLocation>
</comment>
<comment type="similarity">
    <text evidence="3 10">Belongs to the FliL family.</text>
</comment>
<accession>A0A1V2ZX52</accession>
<keyword evidence="6" id="KW-0812">Transmembrane</keyword>
<dbReference type="GO" id="GO:0006935">
    <property type="term" value="P:chemotaxis"/>
    <property type="evidence" value="ECO:0007669"/>
    <property type="project" value="UniProtKB-KW"/>
</dbReference>
<evidence type="ECO:0000256" key="1">
    <source>
        <dbReference type="ARBA" id="ARBA00002254"/>
    </source>
</evidence>
<dbReference type="GO" id="GO:0005886">
    <property type="term" value="C:plasma membrane"/>
    <property type="evidence" value="ECO:0007669"/>
    <property type="project" value="UniProtKB-SubCell"/>
</dbReference>
<dbReference type="EMBL" id="MUZR01000039">
    <property type="protein sequence ID" value="OOC09704.1"/>
    <property type="molecule type" value="Genomic_DNA"/>
</dbReference>
<keyword evidence="7 10" id="KW-0283">Flagellar rotation</keyword>
<dbReference type="Proteomes" id="UP000189177">
    <property type="component" value="Unassembled WGS sequence"/>
</dbReference>
<evidence type="ECO:0000256" key="10">
    <source>
        <dbReference type="RuleBase" id="RU364125"/>
    </source>
</evidence>
<keyword evidence="4" id="KW-1003">Cell membrane</keyword>
<dbReference type="PANTHER" id="PTHR35091:SF2">
    <property type="entry name" value="FLAGELLAR PROTEIN FLIL"/>
    <property type="match status" value="1"/>
</dbReference>
<dbReference type="STRING" id="252474.B1A74_09625"/>
<keyword evidence="9 10" id="KW-0472">Membrane</keyword>
<evidence type="ECO:0000256" key="7">
    <source>
        <dbReference type="ARBA" id="ARBA00022779"/>
    </source>
</evidence>
<protein>
    <recommendedName>
        <fullName evidence="10">Flagellar protein FliL</fullName>
    </recommendedName>
</protein>
<evidence type="ECO:0000256" key="2">
    <source>
        <dbReference type="ARBA" id="ARBA00004162"/>
    </source>
</evidence>
<keyword evidence="11" id="KW-0732">Signal</keyword>
<evidence type="ECO:0000256" key="9">
    <source>
        <dbReference type="ARBA" id="ARBA00023136"/>
    </source>
</evidence>
<comment type="caution">
    <text evidence="12">The sequence shown here is derived from an EMBL/GenBank/DDBJ whole genome shotgun (WGS) entry which is preliminary data.</text>
</comment>
<evidence type="ECO:0000313" key="12">
    <source>
        <dbReference type="EMBL" id="OOC09704.1"/>
    </source>
</evidence>
<evidence type="ECO:0000256" key="6">
    <source>
        <dbReference type="ARBA" id="ARBA00022692"/>
    </source>
</evidence>
<dbReference type="InterPro" id="IPR005503">
    <property type="entry name" value="FliL"/>
</dbReference>
<organism evidence="12 13">
    <name type="scientific">Thioalkalivibrio halophilus</name>
    <dbReference type="NCBI Taxonomy" id="252474"/>
    <lineage>
        <taxon>Bacteria</taxon>
        <taxon>Pseudomonadati</taxon>
        <taxon>Pseudomonadota</taxon>
        <taxon>Gammaproteobacteria</taxon>
        <taxon>Chromatiales</taxon>
        <taxon>Ectothiorhodospiraceae</taxon>
        <taxon>Thioalkalivibrio</taxon>
    </lineage>
</organism>
<gene>
    <name evidence="12" type="ORF">B1A74_09625</name>
</gene>
<dbReference type="AlphaFoldDB" id="A0A1V2ZX52"/>
<dbReference type="GO" id="GO:0071978">
    <property type="term" value="P:bacterial-type flagellum-dependent swarming motility"/>
    <property type="evidence" value="ECO:0007669"/>
    <property type="project" value="TreeGrafter"/>
</dbReference>
<dbReference type="GO" id="GO:0009425">
    <property type="term" value="C:bacterial-type flagellum basal body"/>
    <property type="evidence" value="ECO:0007669"/>
    <property type="project" value="InterPro"/>
</dbReference>
<evidence type="ECO:0000256" key="3">
    <source>
        <dbReference type="ARBA" id="ARBA00008281"/>
    </source>
</evidence>
<dbReference type="Pfam" id="PF03748">
    <property type="entry name" value="FliL"/>
    <property type="match status" value="1"/>
</dbReference>
<keyword evidence="12" id="KW-0966">Cell projection</keyword>
<proteinExistence type="inferred from homology"/>
<evidence type="ECO:0000256" key="8">
    <source>
        <dbReference type="ARBA" id="ARBA00022989"/>
    </source>
</evidence>
<keyword evidence="5 10" id="KW-0145">Chemotaxis</keyword>
<keyword evidence="12" id="KW-0969">Cilium</keyword>
<evidence type="ECO:0000256" key="11">
    <source>
        <dbReference type="SAM" id="SignalP"/>
    </source>
</evidence>
<feature type="signal peptide" evidence="11">
    <location>
        <begin position="1"/>
        <end position="32"/>
    </location>
</feature>
<feature type="chain" id="PRO_5011985145" description="Flagellar protein FliL" evidence="11">
    <location>
        <begin position="33"/>
        <end position="139"/>
    </location>
</feature>
<dbReference type="PANTHER" id="PTHR35091">
    <property type="entry name" value="FLAGELLAR PROTEIN FLIL"/>
    <property type="match status" value="1"/>
</dbReference>
<reference evidence="12 13" key="1">
    <citation type="submission" date="2017-02" db="EMBL/GenBank/DDBJ databases">
        <title>Genomic diversity within the haloalkaliphilic genus Thioalkalivibrio.</title>
        <authorList>
            <person name="Ahn A.-C."/>
            <person name="Meier-Kolthoff J."/>
            <person name="Overmars L."/>
            <person name="Richter M."/>
            <person name="Woyke T."/>
            <person name="Sorokin D.Y."/>
            <person name="Muyzer G."/>
        </authorList>
    </citation>
    <scope>NUCLEOTIDE SEQUENCE [LARGE SCALE GENOMIC DNA]</scope>
    <source>
        <strain evidence="12 13">HL17</strain>
    </source>
</reference>
<keyword evidence="8" id="KW-1133">Transmembrane helix</keyword>
<evidence type="ECO:0000256" key="4">
    <source>
        <dbReference type="ARBA" id="ARBA00022475"/>
    </source>
</evidence>
<keyword evidence="10" id="KW-0997">Cell inner membrane</keyword>
<keyword evidence="13" id="KW-1185">Reference proteome</keyword>
<keyword evidence="12" id="KW-0282">Flagellum</keyword>
<comment type="function">
    <text evidence="1 10">Controls the rotational direction of flagella during chemotaxis.</text>
</comment>
<evidence type="ECO:0000256" key="5">
    <source>
        <dbReference type="ARBA" id="ARBA00022500"/>
    </source>
</evidence>
<evidence type="ECO:0000313" key="13">
    <source>
        <dbReference type="Proteomes" id="UP000189177"/>
    </source>
</evidence>